<keyword evidence="4" id="KW-1003">Cell membrane</keyword>
<dbReference type="RefSeq" id="WP_004600355.1">
    <property type="nucleotide sequence ID" value="NZ_HF541865.1"/>
</dbReference>
<reference evidence="11 12" key="2">
    <citation type="submission" date="2012-08" db="EMBL/GenBank/DDBJ databases">
        <title>The Genome Sequence of Turicella otitidis ATCC 51513.</title>
        <authorList>
            <consortium name="The Broad Institute Genome Sequencing Platform"/>
            <person name="Earl A."/>
            <person name="Ward D."/>
            <person name="Feldgarden M."/>
            <person name="Gevers D."/>
            <person name="Huys G."/>
            <person name="Walker B."/>
            <person name="Young S.K."/>
            <person name="Zeng Q."/>
            <person name="Gargeya S."/>
            <person name="Fitzgerald M."/>
            <person name="Haas B."/>
            <person name="Abouelleil A."/>
            <person name="Alvarado L."/>
            <person name="Arachchi H.M."/>
            <person name="Berlin A.M."/>
            <person name="Chapman S.B."/>
            <person name="Goldberg J."/>
            <person name="Griggs A."/>
            <person name="Gujja S."/>
            <person name="Hansen M."/>
            <person name="Howarth C."/>
            <person name="Imamovic A."/>
            <person name="Larimer J."/>
            <person name="McCowen C."/>
            <person name="Montmayeur A."/>
            <person name="Murphy C."/>
            <person name="Neiman D."/>
            <person name="Pearson M."/>
            <person name="Priest M."/>
            <person name="Roberts A."/>
            <person name="Saif S."/>
            <person name="Shea T."/>
            <person name="Sisk P."/>
            <person name="Sykes S."/>
            <person name="Wortman J."/>
            <person name="Nusbaum C."/>
            <person name="Birren B."/>
        </authorList>
    </citation>
    <scope>NUCLEOTIDE SEQUENCE [LARGE SCALE GENOMIC DNA]</scope>
    <source>
        <strain evidence="11 12">ATCC 51513</strain>
    </source>
</reference>
<keyword evidence="7 9" id="KW-0472">Membrane</keyword>
<name>I7L7U8_9CORY</name>
<comment type="similarity">
    <text evidence="2">Belongs to the BCCT transporter (TC 2.A.15) family.</text>
</comment>
<evidence type="ECO:0000256" key="7">
    <source>
        <dbReference type="ARBA" id="ARBA00023136"/>
    </source>
</evidence>
<dbReference type="PANTHER" id="PTHR30047:SF7">
    <property type="entry name" value="HIGH-AFFINITY CHOLINE TRANSPORT PROTEIN"/>
    <property type="match status" value="1"/>
</dbReference>
<evidence type="ECO:0000313" key="13">
    <source>
        <dbReference type="Proteomes" id="UP000011016"/>
    </source>
</evidence>
<organism evidence="10 13">
    <name type="scientific">Corynebacterium otitidis ATCC 51513</name>
    <dbReference type="NCBI Taxonomy" id="883169"/>
    <lineage>
        <taxon>Bacteria</taxon>
        <taxon>Bacillati</taxon>
        <taxon>Actinomycetota</taxon>
        <taxon>Actinomycetes</taxon>
        <taxon>Mycobacteriales</taxon>
        <taxon>Corynebacteriaceae</taxon>
        <taxon>Corynebacterium</taxon>
    </lineage>
</organism>
<dbReference type="EMBL" id="CAJZ01000011">
    <property type="protein sequence ID" value="CCI82857.1"/>
    <property type="molecule type" value="Genomic_DNA"/>
</dbReference>
<dbReference type="Proteomes" id="UP000011016">
    <property type="component" value="Unassembled WGS sequence"/>
</dbReference>
<feature type="region of interest" description="Disordered" evidence="8">
    <location>
        <begin position="601"/>
        <end position="642"/>
    </location>
</feature>
<feature type="transmembrane region" description="Helical" evidence="9">
    <location>
        <begin position="486"/>
        <end position="505"/>
    </location>
</feature>
<feature type="transmembrane region" description="Helical" evidence="9">
    <location>
        <begin position="445"/>
        <end position="465"/>
    </location>
</feature>
<dbReference type="PANTHER" id="PTHR30047">
    <property type="entry name" value="HIGH-AFFINITY CHOLINE TRANSPORT PROTEIN-RELATED"/>
    <property type="match status" value="1"/>
</dbReference>
<evidence type="ECO:0000313" key="12">
    <source>
        <dbReference type="Proteomes" id="UP000006078"/>
    </source>
</evidence>
<comment type="caution">
    <text evidence="10">The sequence shown here is derived from an EMBL/GenBank/DDBJ whole genome shotgun (WGS) entry which is preliminary data.</text>
</comment>
<dbReference type="GO" id="GO:0005886">
    <property type="term" value="C:plasma membrane"/>
    <property type="evidence" value="ECO:0007669"/>
    <property type="project" value="UniProtKB-SubCell"/>
</dbReference>
<dbReference type="GO" id="GO:0022857">
    <property type="term" value="F:transmembrane transporter activity"/>
    <property type="evidence" value="ECO:0007669"/>
    <property type="project" value="InterPro"/>
</dbReference>
<gene>
    <name evidence="10" type="primary">ectP</name>
    <name evidence="10" type="ORF">BN46_0104</name>
    <name evidence="11" type="ORF">HMPREF9719_00465</name>
</gene>
<feature type="compositionally biased region" description="Gly residues" evidence="8">
    <location>
        <begin position="631"/>
        <end position="642"/>
    </location>
</feature>
<feature type="compositionally biased region" description="Acidic residues" evidence="8">
    <location>
        <begin position="611"/>
        <end position="630"/>
    </location>
</feature>
<sequence length="642" mass="69176">MAQSDTEAANQDDEERGGGRAATLFTPATVDAAGAEVGSEERRQLKHGGEPLVVYGAVGFIVVFVSAILLFGDAVHDAITTASDWLLENFNWLYIGGTSLMLIFVLVIFVSRYGTMKLGDDDEEPEHSLVSWFCMLFAAGLGAVLMFWGVAEPINHSYNVPMGDAEPMSPEGVEEGFAFTFYHMAIHQWILFTVPGLALGYFIYKRHLPPRLSSVFAPLLGRHIYATPGRLIDVLAILGTTFGIGVSVGLGVLQINSGLNKMWGVPEVSWVQLLVIVAIAAAASLSVAAGLDKGIKVISNLNIGLAVALMIFVFFTGPTLILVRQIVESFGIYLDWLPRMMFWSDSFNTNPGWQGKWTVFYWAWTICWSPYVGMFLARISRARSVRQYIGGALLLPAVFVVIWFSIFGRAGVEIELDNPGAITEPVVEQEDVPAALFTLLESLPLTNLMSGLAIVVIILFFVTSMDSAGLVNDMFGTGREDASPTVYRILWACLIGAVAGALLLLGGDTGIETLQQVVIIGAVPFFLMAFVMMASLFKGMHDDAAAARGVRTRKWDTADSPEKLEAYEAVTAPGYDEEGKPIQPPEIDYDAEGNLRLKGDLRVGGTIGIGDVDEDDAPETSAENDGDEGGGDASGGEPGGRG</sequence>
<evidence type="ECO:0000256" key="6">
    <source>
        <dbReference type="ARBA" id="ARBA00022989"/>
    </source>
</evidence>
<evidence type="ECO:0000313" key="10">
    <source>
        <dbReference type="EMBL" id="CCI82857.1"/>
    </source>
</evidence>
<evidence type="ECO:0000256" key="4">
    <source>
        <dbReference type="ARBA" id="ARBA00022475"/>
    </source>
</evidence>
<feature type="transmembrane region" description="Helical" evidence="9">
    <location>
        <begin position="303"/>
        <end position="327"/>
    </location>
</feature>
<evidence type="ECO:0000256" key="9">
    <source>
        <dbReference type="SAM" id="Phobius"/>
    </source>
</evidence>
<dbReference type="InterPro" id="IPR000060">
    <property type="entry name" value="BCCT_transptr"/>
</dbReference>
<dbReference type="eggNOG" id="COG1292">
    <property type="taxonomic scope" value="Bacteria"/>
</dbReference>
<proteinExistence type="inferred from homology"/>
<feature type="transmembrane region" description="Helical" evidence="9">
    <location>
        <begin position="270"/>
        <end position="291"/>
    </location>
</feature>
<dbReference type="Pfam" id="PF02028">
    <property type="entry name" value="BCCT"/>
    <property type="match status" value="1"/>
</dbReference>
<keyword evidence="6 9" id="KW-1133">Transmembrane helix</keyword>
<keyword evidence="5 9" id="KW-0812">Transmembrane</keyword>
<feature type="transmembrane region" description="Helical" evidence="9">
    <location>
        <begin position="517"/>
        <end position="537"/>
    </location>
</feature>
<feature type="transmembrane region" description="Helical" evidence="9">
    <location>
        <begin position="130"/>
        <end position="151"/>
    </location>
</feature>
<dbReference type="EMBL" id="AHAE01000026">
    <property type="protein sequence ID" value="EJZ82607.1"/>
    <property type="molecule type" value="Genomic_DNA"/>
</dbReference>
<comment type="subcellular location">
    <subcellularLocation>
        <location evidence="1">Cell membrane</location>
        <topology evidence="1">Multi-pass membrane protein</topology>
    </subcellularLocation>
</comment>
<dbReference type="NCBIfam" id="TIGR00842">
    <property type="entry name" value="bcct"/>
    <property type="match status" value="1"/>
</dbReference>
<evidence type="ECO:0000256" key="8">
    <source>
        <dbReference type="SAM" id="MobiDB-lite"/>
    </source>
</evidence>
<dbReference type="OrthoDB" id="9775735at2"/>
<dbReference type="Proteomes" id="UP000006078">
    <property type="component" value="Unassembled WGS sequence"/>
</dbReference>
<feature type="transmembrane region" description="Helical" evidence="9">
    <location>
        <begin position="231"/>
        <end position="250"/>
    </location>
</feature>
<feature type="transmembrane region" description="Helical" evidence="9">
    <location>
        <begin position="359"/>
        <end position="376"/>
    </location>
</feature>
<feature type="region of interest" description="Disordered" evidence="8">
    <location>
        <begin position="1"/>
        <end position="23"/>
    </location>
</feature>
<protein>
    <submittedName>
        <fullName evidence="11">Betaine/carnitine/choline transporter (BCCT) family transporter</fullName>
    </submittedName>
    <submittedName>
        <fullName evidence="10">High-affinity choline transport protein</fullName>
    </submittedName>
</protein>
<evidence type="ECO:0000256" key="3">
    <source>
        <dbReference type="ARBA" id="ARBA00022448"/>
    </source>
</evidence>
<evidence type="ECO:0000313" key="11">
    <source>
        <dbReference type="EMBL" id="EJZ82607.1"/>
    </source>
</evidence>
<accession>I7L7U8</accession>
<feature type="transmembrane region" description="Helical" evidence="9">
    <location>
        <begin position="186"/>
        <end position="204"/>
    </location>
</feature>
<evidence type="ECO:0000256" key="5">
    <source>
        <dbReference type="ARBA" id="ARBA00022692"/>
    </source>
</evidence>
<dbReference type="AlphaFoldDB" id="I7L7U8"/>
<feature type="transmembrane region" description="Helical" evidence="9">
    <location>
        <begin position="52"/>
        <end position="72"/>
    </location>
</feature>
<dbReference type="PATRIC" id="fig|883169.3.peg.438"/>
<feature type="transmembrane region" description="Helical" evidence="9">
    <location>
        <begin position="92"/>
        <end position="110"/>
    </location>
</feature>
<reference evidence="10 13" key="1">
    <citation type="journal article" date="2012" name="J. Bacteriol.">
        <title>Draft Genome Sequence of Turicella otitidis ATCC 51513, Isolated from Middle Ear Fluid from a Child with Otitis Media.</title>
        <authorList>
            <person name="Brinkrolf K."/>
            <person name="Schneider J."/>
            <person name="Knecht M."/>
            <person name="Ruckert C."/>
            <person name="Tauch A."/>
        </authorList>
    </citation>
    <scope>NUCLEOTIDE SEQUENCE [LARGE SCALE GENOMIC DNA]</scope>
    <source>
        <strain evidence="10 13">ATCC 51513</strain>
    </source>
</reference>
<evidence type="ECO:0000256" key="2">
    <source>
        <dbReference type="ARBA" id="ARBA00005658"/>
    </source>
</evidence>
<keyword evidence="12" id="KW-1185">Reference proteome</keyword>
<keyword evidence="3" id="KW-0813">Transport</keyword>
<feature type="transmembrane region" description="Helical" evidence="9">
    <location>
        <begin position="388"/>
        <end position="407"/>
    </location>
</feature>
<evidence type="ECO:0000256" key="1">
    <source>
        <dbReference type="ARBA" id="ARBA00004651"/>
    </source>
</evidence>
<dbReference type="HOGENOM" id="CLU_010118_4_1_11"/>